<dbReference type="GO" id="GO:0016020">
    <property type="term" value="C:membrane"/>
    <property type="evidence" value="ECO:0007669"/>
    <property type="project" value="UniProtKB-SubCell"/>
</dbReference>
<feature type="transmembrane region" description="Helical" evidence="5">
    <location>
        <begin position="241"/>
        <end position="262"/>
    </location>
</feature>
<name>A0A6J6VE77_9ZZZZ</name>
<feature type="transmembrane region" description="Helical" evidence="5">
    <location>
        <begin position="54"/>
        <end position="75"/>
    </location>
</feature>
<evidence type="ECO:0000259" key="6">
    <source>
        <dbReference type="Pfam" id="PF00916"/>
    </source>
</evidence>
<dbReference type="EMBL" id="CAEZUJ010000019">
    <property type="protein sequence ID" value="CAB4598849.1"/>
    <property type="molecule type" value="Genomic_DNA"/>
</dbReference>
<feature type="transmembrane region" description="Helical" evidence="5">
    <location>
        <begin position="129"/>
        <end position="151"/>
    </location>
</feature>
<dbReference type="EMBL" id="CAEZZS010000009">
    <property type="protein sequence ID" value="CAB4770642.1"/>
    <property type="molecule type" value="Genomic_DNA"/>
</dbReference>
<dbReference type="EMBL" id="CAFBPY010000011">
    <property type="protein sequence ID" value="CAB5034274.1"/>
    <property type="molecule type" value="Genomic_DNA"/>
</dbReference>
<evidence type="ECO:0000313" key="10">
    <source>
        <dbReference type="EMBL" id="CAB4770642.1"/>
    </source>
</evidence>
<feature type="transmembrane region" description="Helical" evidence="5">
    <location>
        <begin position="201"/>
        <end position="221"/>
    </location>
</feature>
<dbReference type="AlphaFoldDB" id="A0A6J6VE77"/>
<proteinExistence type="predicted"/>
<comment type="subcellular location">
    <subcellularLocation>
        <location evidence="1">Membrane</location>
        <topology evidence="1">Multi-pass membrane protein</topology>
    </subcellularLocation>
</comment>
<accession>A0A6J6VE77</accession>
<feature type="transmembrane region" description="Helical" evidence="5">
    <location>
        <begin position="171"/>
        <end position="194"/>
    </location>
</feature>
<keyword evidence="2 5" id="KW-0812">Transmembrane</keyword>
<dbReference type="EMBL" id="CAFBLI010000019">
    <property type="protein sequence ID" value="CAB4860412.1"/>
    <property type="molecule type" value="Genomic_DNA"/>
</dbReference>
<evidence type="ECO:0000313" key="9">
    <source>
        <dbReference type="EMBL" id="CAB4717091.1"/>
    </source>
</evidence>
<dbReference type="Pfam" id="PF00916">
    <property type="entry name" value="Sulfate_transp"/>
    <property type="match status" value="1"/>
</dbReference>
<evidence type="ECO:0000256" key="2">
    <source>
        <dbReference type="ARBA" id="ARBA00022692"/>
    </source>
</evidence>
<dbReference type="GO" id="GO:0055085">
    <property type="term" value="P:transmembrane transport"/>
    <property type="evidence" value="ECO:0007669"/>
    <property type="project" value="InterPro"/>
</dbReference>
<protein>
    <submittedName>
        <fullName evidence="10">Unannotated protein</fullName>
    </submittedName>
</protein>
<dbReference type="EMBL" id="CAEZYJ010000038">
    <property type="protein sequence ID" value="CAB4717091.1"/>
    <property type="molecule type" value="Genomic_DNA"/>
</dbReference>
<feature type="transmembrane region" description="Helical" evidence="5">
    <location>
        <begin position="386"/>
        <end position="415"/>
    </location>
</feature>
<evidence type="ECO:0000256" key="1">
    <source>
        <dbReference type="ARBA" id="ARBA00004141"/>
    </source>
</evidence>
<dbReference type="InterPro" id="IPR011547">
    <property type="entry name" value="SLC26A/SulP_dom"/>
</dbReference>
<reference evidence="10" key="1">
    <citation type="submission" date="2020-05" db="EMBL/GenBank/DDBJ databases">
        <authorList>
            <person name="Chiriac C."/>
            <person name="Salcher M."/>
            <person name="Ghai R."/>
            <person name="Kavagutti S V."/>
        </authorList>
    </citation>
    <scope>NUCLEOTIDE SEQUENCE</scope>
</reference>
<gene>
    <name evidence="7" type="ORF">UFOPK1811_00647</name>
    <name evidence="8" type="ORF">UFOPK2360_01329</name>
    <name evidence="9" type="ORF">UFOPK2659_00407</name>
    <name evidence="10" type="ORF">UFOPK2922_00325</name>
    <name evidence="11" type="ORF">UFOPK3306_00388</name>
    <name evidence="12" type="ORF">UFOPK4209_00143</name>
</gene>
<feature type="domain" description="SLC26A/SulP transporter" evidence="6">
    <location>
        <begin position="25"/>
        <end position="390"/>
    </location>
</feature>
<sequence>MSLFLPLTRILPSKRDYPGFRSGWRHDLLAGVAVGVVALPLALAFGISTGTGAASGLVTAIVAGFIAALFGGSRFQVSGPTGAMTVVLVPIVAKYGVGIMPIVGLMAGLIIILLGLFKLGRYLAALPWAVLEGFTVGIGIVIALQQLPLALDIAKPEGSNAARVAWATLKIAIVDGFKGGPVIILLTAITLMLISGRFTKTIPASIITVIFCTLLLLFSPLEAKTIGELPRSLPMPKLPEIPASGWSAIIYAAFAVAALGAIESILSARVADGMEHAKTHLHDGEKHDSDRELFGQGLATVAASMMGGIPATGAIARTAVNVRSGARTRFAAMVHSMLLLLCVLLLAPAVGQIPISALAGILIVTAARMVNPVSVREALVTTRSSAIVLITTAIITVAVDLIWAVGIGLLLNLALTKIPMINKVIDRQ</sequence>
<dbReference type="InterPro" id="IPR001902">
    <property type="entry name" value="SLC26A/SulP_fam"/>
</dbReference>
<feature type="transmembrane region" description="Helical" evidence="5">
    <location>
        <begin position="28"/>
        <end position="47"/>
    </location>
</feature>
<keyword evidence="3 5" id="KW-1133">Transmembrane helix</keyword>
<dbReference type="EMBL" id="CAEZXH010000121">
    <property type="protein sequence ID" value="CAB4694794.1"/>
    <property type="molecule type" value="Genomic_DNA"/>
</dbReference>
<feature type="transmembrane region" description="Helical" evidence="5">
    <location>
        <begin position="95"/>
        <end position="117"/>
    </location>
</feature>
<evidence type="ECO:0000313" key="7">
    <source>
        <dbReference type="EMBL" id="CAB4598849.1"/>
    </source>
</evidence>
<evidence type="ECO:0000256" key="5">
    <source>
        <dbReference type="SAM" id="Phobius"/>
    </source>
</evidence>
<feature type="transmembrane region" description="Helical" evidence="5">
    <location>
        <begin position="337"/>
        <end position="366"/>
    </location>
</feature>
<evidence type="ECO:0000313" key="12">
    <source>
        <dbReference type="EMBL" id="CAB5034274.1"/>
    </source>
</evidence>
<dbReference type="PANTHER" id="PTHR11814">
    <property type="entry name" value="SULFATE TRANSPORTER"/>
    <property type="match status" value="1"/>
</dbReference>
<evidence type="ECO:0000256" key="3">
    <source>
        <dbReference type="ARBA" id="ARBA00022989"/>
    </source>
</evidence>
<evidence type="ECO:0000313" key="8">
    <source>
        <dbReference type="EMBL" id="CAB4694794.1"/>
    </source>
</evidence>
<keyword evidence="4 5" id="KW-0472">Membrane</keyword>
<organism evidence="10">
    <name type="scientific">freshwater metagenome</name>
    <dbReference type="NCBI Taxonomy" id="449393"/>
    <lineage>
        <taxon>unclassified sequences</taxon>
        <taxon>metagenomes</taxon>
        <taxon>ecological metagenomes</taxon>
    </lineage>
</organism>
<evidence type="ECO:0000313" key="11">
    <source>
        <dbReference type="EMBL" id="CAB4860412.1"/>
    </source>
</evidence>
<evidence type="ECO:0000256" key="4">
    <source>
        <dbReference type="ARBA" id="ARBA00023136"/>
    </source>
</evidence>